<reference evidence="6" key="1">
    <citation type="submission" date="2021-01" db="EMBL/GenBank/DDBJ databases">
        <authorList>
            <person name="Corre E."/>
            <person name="Pelletier E."/>
            <person name="Niang G."/>
            <person name="Scheremetjew M."/>
            <person name="Finn R."/>
            <person name="Kale V."/>
            <person name="Holt S."/>
            <person name="Cochrane G."/>
            <person name="Meng A."/>
            <person name="Brown T."/>
            <person name="Cohen L."/>
        </authorList>
    </citation>
    <scope>NUCLEOTIDE SEQUENCE</scope>
    <source>
        <strain evidence="6">SM1012Den-03</strain>
    </source>
</reference>
<organism evidence="6">
    <name type="scientific">Skeletonema marinoi</name>
    <dbReference type="NCBI Taxonomy" id="267567"/>
    <lineage>
        <taxon>Eukaryota</taxon>
        <taxon>Sar</taxon>
        <taxon>Stramenopiles</taxon>
        <taxon>Ochrophyta</taxon>
        <taxon>Bacillariophyta</taxon>
        <taxon>Coscinodiscophyceae</taxon>
        <taxon>Thalassiosirophycidae</taxon>
        <taxon>Thalassiosirales</taxon>
        <taxon>Skeletonemataceae</taxon>
        <taxon>Skeletonema</taxon>
        <taxon>Skeletonema marinoi-dohrnii complex</taxon>
    </lineage>
</organism>
<feature type="coiled-coil region" evidence="3">
    <location>
        <begin position="935"/>
        <end position="969"/>
    </location>
</feature>
<dbReference type="InterPro" id="IPR028941">
    <property type="entry name" value="WHIM2_dom"/>
</dbReference>
<dbReference type="PANTHER" id="PTHR15546:SF2">
    <property type="entry name" value="DDT DOMAIN-CONTAINING PROTEIN DDB_G0282237"/>
    <property type="match status" value="1"/>
</dbReference>
<keyword evidence="3" id="KW-0175">Coiled coil</keyword>
<feature type="domain" description="DDT" evidence="5">
    <location>
        <begin position="328"/>
        <end position="393"/>
    </location>
</feature>
<dbReference type="InterPro" id="IPR018501">
    <property type="entry name" value="DDT_dom"/>
</dbReference>
<dbReference type="PROSITE" id="PS50827">
    <property type="entry name" value="DDT"/>
    <property type="match status" value="1"/>
</dbReference>
<evidence type="ECO:0000256" key="1">
    <source>
        <dbReference type="ARBA" id="ARBA00004123"/>
    </source>
</evidence>
<keyword evidence="2" id="KW-0539">Nucleus</keyword>
<evidence type="ECO:0000256" key="4">
    <source>
        <dbReference type="SAM" id="MobiDB-lite"/>
    </source>
</evidence>
<proteinExistence type="predicted"/>
<evidence type="ECO:0000313" key="6">
    <source>
        <dbReference type="EMBL" id="CAD9629011.1"/>
    </source>
</evidence>
<feature type="region of interest" description="Disordered" evidence="4">
    <location>
        <begin position="121"/>
        <end position="172"/>
    </location>
</feature>
<feature type="compositionally biased region" description="Low complexity" evidence="4">
    <location>
        <begin position="599"/>
        <end position="612"/>
    </location>
</feature>
<evidence type="ECO:0000256" key="3">
    <source>
        <dbReference type="SAM" id="Coils"/>
    </source>
</evidence>
<feature type="coiled-coil region" evidence="3">
    <location>
        <begin position="257"/>
        <end position="284"/>
    </location>
</feature>
<evidence type="ECO:0000259" key="5">
    <source>
        <dbReference type="PROSITE" id="PS50827"/>
    </source>
</evidence>
<gene>
    <name evidence="6" type="ORF">SMAR0320_LOCUS22104</name>
</gene>
<evidence type="ECO:0000256" key="2">
    <source>
        <dbReference type="ARBA" id="ARBA00023242"/>
    </source>
</evidence>
<dbReference type="GO" id="GO:0005634">
    <property type="term" value="C:nucleus"/>
    <property type="evidence" value="ECO:0007669"/>
    <property type="project" value="UniProtKB-SubCell"/>
</dbReference>
<dbReference type="Pfam" id="PF15613">
    <property type="entry name" value="WSD"/>
    <property type="match status" value="1"/>
</dbReference>
<dbReference type="PANTHER" id="PTHR15546">
    <property type="entry name" value="BROMODOMAIN ADJACENT TO ZINC FINGER DOMAIN, 2A"/>
    <property type="match status" value="1"/>
</dbReference>
<accession>A0A7S2Q0U1</accession>
<comment type="subcellular location">
    <subcellularLocation>
        <location evidence="1">Nucleus</location>
    </subcellularLocation>
</comment>
<feature type="compositionally biased region" description="Acidic residues" evidence="4">
    <location>
        <begin position="563"/>
        <end position="597"/>
    </location>
</feature>
<name>A0A7S2Q0U1_9STRA</name>
<dbReference type="Pfam" id="PF02791">
    <property type="entry name" value="DDT"/>
    <property type="match status" value="1"/>
</dbReference>
<feature type="compositionally biased region" description="Basic and acidic residues" evidence="4">
    <location>
        <begin position="1"/>
        <end position="18"/>
    </location>
</feature>
<feature type="compositionally biased region" description="Low complexity" evidence="4">
    <location>
        <begin position="130"/>
        <end position="141"/>
    </location>
</feature>
<sequence length="1543" mass="172695">MADSKEAAADQAEKDAKREKHRKRMNKMLYKAWNLPDSTPFQEAANPSDDEARDLTVLGQNLDKGDYAHGKSGWEDFANDMGKVYNWHIISKSKHASTAKNHIDKIVGFFSKIDPVLGKKAANAKPSENASNGASKKSAAGGKKRKSDGKDSSDSSPKKKATGSNGSLSLSQREKRAMELLSSYLEECGGEKSQSQNFRCQVVQRPGGRFDTAFFSAENKRFKSMTDVARFLNLAKAPKKGLANISKKGRGSKDVQARRLKRELEKLKKSKVKATKALEDHENNVNPTDQLLIAQESFWDDGSNAAKAHKEGRVLPRANIECFPGIPAHCIPDLLLVWDFFCTFCRVLSLEPIELDDFAAALSFRVSASDRNSQTVGELDLNPPSFIPVYLSECHIALLRLLVKDVTSDLWWWSILETPEMVEQEDEYLGDRKRRPVTAVVKIDMESLLAVDEDPLVTTKWLQALEDVRTRKPDSSGPIKSAVKNAIAVTTNQHVKAYLKKAMRSWKAKSAGVVKRAVVWLIDRMKEARPDLWGRKVITEEISQQKKLVAEEAALEMENIIEEVNDDNDGDMNLEGDSDDESDSDDDEGSDNEDEFADQSQQPPSPSKQRSSVAVKENDETMPVTTFVPVKPVPSIVDLLLPPGKPALPTDLVSSLSWPSVIGATSCRVYQWYKRRRNEVDDSIREFRELKPMSVADRRRREACASSRILSECGDFTGAGHNHIESAINHLCDGNDYLDLTAVQRLGILRMLIEAAYDTHHIQLSIEDNFKARVNAVKALDAEERRAKKAAKEELTAMESAARERLATEGREAFMATKREEVIEDIKASKEYSVEFIESLNDEDIIDLDDDTKAEYEALPTAESFNKAEVNAVVKKIQEETAFGVESLTVLTLEEIEKRDEEYLKSLQDDLVSFGDIDTMNRGHSRAERETFYKVDRLRREITNFTEQMQSLSEERKQAIEDLKDAIDDGTVKTLRAAMRTAKLARLSGDDDQTNGVWALDLIRDAALELKNAESRKRVTEAQKDLIAKRDKCFIRTEPLGRDRYQSCFIHFDYDQSSRVWTERDFILRSKGNVDSENGVLMKLPGEACIGAEDKSEDFLSVDDRGQPTAKSFLDFCRQEYHHSAELSTLAKHHWSCYTTDSSLRVLVKNLDGKCATEKSLKEVLKETLEAMALASGGDANPQNFQSENTEAVKANGLVDFKLSGDEDVFLTEKTNLSEDVDILKNITSAIGHRVRLRSVPNPDRAPDVAEYTMATVTGWKIAEIKGEEDAMEIEGEASPQITKAPLWKIVVDNGGELHLSGKEIARGIARAIKWETQHPGYVEHDAPFLSYRNGFGRFCGRAAEAPSSTSAQAFAKHMIKKENDLYNPLKNRTYENNWGGKAGTRAAWTSSLREHGHSFEAVRDGLLTFENAVFELTGGFIADEEKREEEEVSVNQGKLISFKGKDLLADETSRFDIELESLGRDVKGLWNSYDTRQIFREIIASSKTVSVLALGLDLVCRNAQAYIDRTKSSAVEPVSLDTSGFYGRRRAAVKPGGYSDFF</sequence>
<dbReference type="EMBL" id="HBGZ01031047">
    <property type="protein sequence ID" value="CAD9629011.1"/>
    <property type="molecule type" value="Transcribed_RNA"/>
</dbReference>
<dbReference type="InterPro" id="IPR053271">
    <property type="entry name" value="DDT_domain"/>
</dbReference>
<feature type="region of interest" description="Disordered" evidence="4">
    <location>
        <begin position="563"/>
        <end position="620"/>
    </location>
</feature>
<protein>
    <recommendedName>
        <fullName evidence="5">DDT domain-containing protein</fullName>
    </recommendedName>
</protein>
<feature type="compositionally biased region" description="Basic and acidic residues" evidence="4">
    <location>
        <begin position="148"/>
        <end position="157"/>
    </location>
</feature>
<feature type="region of interest" description="Disordered" evidence="4">
    <location>
        <begin position="1"/>
        <end position="23"/>
    </location>
</feature>
<feature type="compositionally biased region" description="Polar residues" evidence="4">
    <location>
        <begin position="162"/>
        <end position="171"/>
    </location>
</feature>